<comment type="caution">
    <text evidence="2">The sequence shown here is derived from an EMBL/GenBank/DDBJ whole genome shotgun (WGS) entry which is preliminary data.</text>
</comment>
<name>A0A8H3W1P4_9PEZI</name>
<reference evidence="2 3" key="1">
    <citation type="submission" date="2019-12" db="EMBL/GenBank/DDBJ databases">
        <title>A genome sequence resource for the geographically widespread anthracnose pathogen Colletotrichum asianum.</title>
        <authorList>
            <person name="Meng Y."/>
        </authorList>
    </citation>
    <scope>NUCLEOTIDE SEQUENCE [LARGE SCALE GENOMIC DNA]</scope>
    <source>
        <strain evidence="2 3">ICMP 18580</strain>
    </source>
</reference>
<evidence type="ECO:0000313" key="2">
    <source>
        <dbReference type="EMBL" id="KAF0316653.1"/>
    </source>
</evidence>
<evidence type="ECO:0000313" key="3">
    <source>
        <dbReference type="Proteomes" id="UP000434172"/>
    </source>
</evidence>
<dbReference type="AlphaFoldDB" id="A0A8H3W1P4"/>
<evidence type="ECO:0000256" key="1">
    <source>
        <dbReference type="SAM" id="Phobius"/>
    </source>
</evidence>
<sequence>VNYPCSFHQQAQPPVLVLDLALALALSFALVGEWARHGTARQAQAWHDEQAENKKGRNQFLERRSLAERRDADHIAPTRETTISLSIS</sequence>
<dbReference type="EMBL" id="WOWK01000152">
    <property type="protein sequence ID" value="KAF0316653.1"/>
    <property type="molecule type" value="Genomic_DNA"/>
</dbReference>
<keyword evidence="1" id="KW-0472">Membrane</keyword>
<keyword evidence="3" id="KW-1185">Reference proteome</keyword>
<proteinExistence type="predicted"/>
<protein>
    <submittedName>
        <fullName evidence="2">Uncharacterized protein</fullName>
    </submittedName>
</protein>
<organism evidence="2 3">
    <name type="scientific">Colletotrichum asianum</name>
    <dbReference type="NCBI Taxonomy" id="702518"/>
    <lineage>
        <taxon>Eukaryota</taxon>
        <taxon>Fungi</taxon>
        <taxon>Dikarya</taxon>
        <taxon>Ascomycota</taxon>
        <taxon>Pezizomycotina</taxon>
        <taxon>Sordariomycetes</taxon>
        <taxon>Hypocreomycetidae</taxon>
        <taxon>Glomerellales</taxon>
        <taxon>Glomerellaceae</taxon>
        <taxon>Colletotrichum</taxon>
        <taxon>Colletotrichum gloeosporioides species complex</taxon>
    </lineage>
</organism>
<gene>
    <name evidence="2" type="ORF">GQ607_016125</name>
</gene>
<feature type="transmembrane region" description="Helical" evidence="1">
    <location>
        <begin position="15"/>
        <end position="35"/>
    </location>
</feature>
<feature type="non-terminal residue" evidence="2">
    <location>
        <position position="1"/>
    </location>
</feature>
<dbReference type="Proteomes" id="UP000434172">
    <property type="component" value="Unassembled WGS sequence"/>
</dbReference>
<keyword evidence="1" id="KW-0812">Transmembrane</keyword>
<accession>A0A8H3W1P4</accession>
<keyword evidence="1" id="KW-1133">Transmembrane helix</keyword>